<organism evidence="2 3">
    <name type="scientific">Cohnella ginsengisoli</name>
    <dbReference type="NCBI Taxonomy" id="425004"/>
    <lineage>
        <taxon>Bacteria</taxon>
        <taxon>Bacillati</taxon>
        <taxon>Bacillota</taxon>
        <taxon>Bacilli</taxon>
        <taxon>Bacillales</taxon>
        <taxon>Paenibacillaceae</taxon>
        <taxon>Cohnella</taxon>
    </lineage>
</organism>
<comment type="caution">
    <text evidence="2">The sequence shown here is derived from an EMBL/GenBank/DDBJ whole genome shotgun (WGS) entry which is preliminary data.</text>
</comment>
<reference evidence="2 3" key="1">
    <citation type="submission" date="2022-10" db="EMBL/GenBank/DDBJ databases">
        <title>Comparative genomic analysis of Cohnella hashimotonis sp. nov., isolated from the International Space Station.</title>
        <authorList>
            <person name="Simpson A."/>
            <person name="Venkateswaran K."/>
        </authorList>
    </citation>
    <scope>NUCLEOTIDE SEQUENCE [LARGE SCALE GENOMIC DNA]</scope>
    <source>
        <strain evidence="2 3">DSM 18997</strain>
    </source>
</reference>
<name>A0A9X4KI15_9BACL</name>
<accession>A0A9X4KI15</accession>
<evidence type="ECO:0000313" key="3">
    <source>
        <dbReference type="Proteomes" id="UP001153387"/>
    </source>
</evidence>
<sequence>MDPISEYCQSVAEAVRRIQSEQRDAMTAVAALLADKVESGRSIYMTGCSHSSLFAQEAYYRAGGFFAHQSDFPARHDARRSSGDAHEPI</sequence>
<dbReference type="GO" id="GO:0097367">
    <property type="term" value="F:carbohydrate derivative binding"/>
    <property type="evidence" value="ECO:0007669"/>
    <property type="project" value="InterPro"/>
</dbReference>
<dbReference type="EMBL" id="JAPDHZ010000003">
    <property type="protein sequence ID" value="MDG0792370.1"/>
    <property type="molecule type" value="Genomic_DNA"/>
</dbReference>
<dbReference type="InterPro" id="IPR001347">
    <property type="entry name" value="SIS_dom"/>
</dbReference>
<protein>
    <submittedName>
        <fullName evidence="2">SIS domain-containing protein</fullName>
    </submittedName>
</protein>
<dbReference type="Gene3D" id="3.40.50.10490">
    <property type="entry name" value="Glucose-6-phosphate isomerase like protein, domain 1"/>
    <property type="match status" value="1"/>
</dbReference>
<dbReference type="Proteomes" id="UP001153387">
    <property type="component" value="Unassembled WGS sequence"/>
</dbReference>
<evidence type="ECO:0000313" key="2">
    <source>
        <dbReference type="EMBL" id="MDG0792370.1"/>
    </source>
</evidence>
<proteinExistence type="predicted"/>
<feature type="domain" description="SIS" evidence="1">
    <location>
        <begin position="6"/>
        <end position="68"/>
    </location>
</feature>
<dbReference type="Pfam" id="PF13580">
    <property type="entry name" value="SIS_2"/>
    <property type="match status" value="1"/>
</dbReference>
<keyword evidence="3" id="KW-1185">Reference proteome</keyword>
<dbReference type="AlphaFoldDB" id="A0A9X4KI15"/>
<evidence type="ECO:0000259" key="1">
    <source>
        <dbReference type="Pfam" id="PF13580"/>
    </source>
</evidence>
<dbReference type="RefSeq" id="WP_277566175.1">
    <property type="nucleotide sequence ID" value="NZ_JAPDHZ010000003.1"/>
</dbReference>
<dbReference type="SUPFAM" id="SSF53697">
    <property type="entry name" value="SIS domain"/>
    <property type="match status" value="1"/>
</dbReference>
<dbReference type="InterPro" id="IPR046348">
    <property type="entry name" value="SIS_dom_sf"/>
</dbReference>
<gene>
    <name evidence="2" type="ORF">OMP38_16960</name>
</gene>
<dbReference type="GO" id="GO:1901135">
    <property type="term" value="P:carbohydrate derivative metabolic process"/>
    <property type="evidence" value="ECO:0007669"/>
    <property type="project" value="InterPro"/>
</dbReference>